<organism evidence="1 2">
    <name type="scientific">Pelagibaculum spongiae</name>
    <dbReference type="NCBI Taxonomy" id="2080658"/>
    <lineage>
        <taxon>Bacteria</taxon>
        <taxon>Pseudomonadati</taxon>
        <taxon>Pseudomonadota</taxon>
        <taxon>Gammaproteobacteria</taxon>
        <taxon>Oceanospirillales</taxon>
        <taxon>Pelagibaculum</taxon>
    </lineage>
</organism>
<evidence type="ECO:0000313" key="2">
    <source>
        <dbReference type="Proteomes" id="UP000244906"/>
    </source>
</evidence>
<dbReference type="Proteomes" id="UP000244906">
    <property type="component" value="Unassembled WGS sequence"/>
</dbReference>
<gene>
    <name evidence="1" type="ORF">DC094_15360</name>
</gene>
<dbReference type="AlphaFoldDB" id="A0A2V1GSS3"/>
<keyword evidence="2" id="KW-1185">Reference proteome</keyword>
<evidence type="ECO:0000313" key="1">
    <source>
        <dbReference type="EMBL" id="PVZ66647.1"/>
    </source>
</evidence>
<protein>
    <submittedName>
        <fullName evidence="1">Uncharacterized protein</fullName>
    </submittedName>
</protein>
<name>A0A2V1GSS3_9GAMM</name>
<sequence length="59" mass="6625">MVLDHLLVRHARHTEPNKTIERQLLANGKGLSVRMGLKEAGWQSCEPTNRNHIRGLALG</sequence>
<reference evidence="1 2" key="1">
    <citation type="submission" date="2018-04" db="EMBL/GenBank/DDBJ databases">
        <title>Thalassorhabdus spongiae gen. nov., sp. nov., isolated from a marine sponge in South-West Iceland.</title>
        <authorList>
            <person name="Knobloch S."/>
            <person name="Daussin A."/>
            <person name="Johannsson R."/>
            <person name="Marteinsson V.T."/>
        </authorList>
    </citation>
    <scope>NUCLEOTIDE SEQUENCE [LARGE SCALE GENOMIC DNA]</scope>
    <source>
        <strain evidence="1 2">Hp12</strain>
    </source>
</reference>
<accession>A0A2V1GSS3</accession>
<comment type="caution">
    <text evidence="1">The sequence shown here is derived from an EMBL/GenBank/DDBJ whole genome shotgun (WGS) entry which is preliminary data.</text>
</comment>
<proteinExistence type="predicted"/>
<dbReference type="EMBL" id="QDDL01000007">
    <property type="protein sequence ID" value="PVZ66647.1"/>
    <property type="molecule type" value="Genomic_DNA"/>
</dbReference>